<dbReference type="GO" id="GO:0046854">
    <property type="term" value="P:phosphatidylinositol phosphate biosynthetic process"/>
    <property type="evidence" value="ECO:0007669"/>
    <property type="project" value="InterPro"/>
</dbReference>
<keyword evidence="8 9" id="KW-0472">Membrane</keyword>
<dbReference type="OrthoDB" id="9785695at2"/>
<dbReference type="InterPro" id="IPR020550">
    <property type="entry name" value="Inositol_monophosphatase_CS"/>
</dbReference>
<keyword evidence="5 9" id="KW-0479">Metal-binding</keyword>
<evidence type="ECO:0000256" key="9">
    <source>
        <dbReference type="HAMAP-Rule" id="MF_02095"/>
    </source>
</evidence>
<keyword evidence="7 9" id="KW-0460">Magnesium</keyword>
<organism evidence="11 12">
    <name type="scientific">Ramlibacter tataouinensis</name>
    <dbReference type="NCBI Taxonomy" id="94132"/>
    <lineage>
        <taxon>Bacteria</taxon>
        <taxon>Pseudomonadati</taxon>
        <taxon>Pseudomonadota</taxon>
        <taxon>Betaproteobacteria</taxon>
        <taxon>Burkholderiales</taxon>
        <taxon>Comamonadaceae</taxon>
        <taxon>Ramlibacter</taxon>
    </lineage>
</organism>
<feature type="binding site" evidence="10">
    <location>
        <position position="68"/>
    </location>
    <ligand>
        <name>Mg(2+)</name>
        <dbReference type="ChEBI" id="CHEBI:18420"/>
        <label>1</label>
        <note>catalytic</note>
    </ligand>
</feature>
<feature type="binding site" evidence="10">
    <location>
        <position position="88"/>
    </location>
    <ligand>
        <name>Mg(2+)</name>
        <dbReference type="ChEBI" id="CHEBI:18420"/>
        <label>1</label>
        <note>catalytic</note>
    </ligand>
</feature>
<dbReference type="AlphaFoldDB" id="A0A127JVD9"/>
<evidence type="ECO:0000256" key="6">
    <source>
        <dbReference type="ARBA" id="ARBA00022801"/>
    </source>
</evidence>
<comment type="similarity">
    <text evidence="2 9">Belongs to the inositol monophosphatase superfamily. CysQ family.</text>
</comment>
<comment type="function">
    <text evidence="9">Converts adenosine-3',5'-bisphosphate (PAP) to AMP.</text>
</comment>
<name>A0A127JVD9_9BURK</name>
<feature type="binding site" evidence="9">
    <location>
        <position position="85"/>
    </location>
    <ligand>
        <name>Mg(2+)</name>
        <dbReference type="ChEBI" id="CHEBI:18420"/>
        <label>1</label>
    </ligand>
</feature>
<dbReference type="CDD" id="cd01638">
    <property type="entry name" value="CysQ"/>
    <property type="match status" value="1"/>
</dbReference>
<dbReference type="PROSITE" id="PS00629">
    <property type="entry name" value="IMP_1"/>
    <property type="match status" value="1"/>
</dbReference>
<evidence type="ECO:0000256" key="10">
    <source>
        <dbReference type="PIRSR" id="PIRSR600760-2"/>
    </source>
</evidence>
<evidence type="ECO:0000256" key="2">
    <source>
        <dbReference type="ARBA" id="ARBA00005289"/>
    </source>
</evidence>
<dbReference type="EMBL" id="CP010951">
    <property type="protein sequence ID" value="AMO23853.1"/>
    <property type="molecule type" value="Genomic_DNA"/>
</dbReference>
<evidence type="ECO:0000256" key="1">
    <source>
        <dbReference type="ARBA" id="ARBA00001625"/>
    </source>
</evidence>
<keyword evidence="4 9" id="KW-0997">Cell inner membrane</keyword>
<dbReference type="PANTHER" id="PTHR43028">
    <property type="entry name" value="3'(2'),5'-BISPHOSPHATE NUCLEOTIDASE 1"/>
    <property type="match status" value="1"/>
</dbReference>
<dbReference type="InterPro" id="IPR020583">
    <property type="entry name" value="Inositol_monoP_metal-BS"/>
</dbReference>
<feature type="binding site" evidence="9">
    <location>
        <position position="68"/>
    </location>
    <ligand>
        <name>Mg(2+)</name>
        <dbReference type="ChEBI" id="CHEBI:18420"/>
        <label>1</label>
    </ligand>
</feature>
<feature type="binding site" evidence="9">
    <location>
        <position position="68"/>
    </location>
    <ligand>
        <name>substrate</name>
    </ligand>
</feature>
<dbReference type="PROSITE" id="PS00630">
    <property type="entry name" value="IMP_2"/>
    <property type="match status" value="1"/>
</dbReference>
<dbReference type="HAMAP" id="MF_02095">
    <property type="entry name" value="CysQ"/>
    <property type="match status" value="1"/>
</dbReference>
<feature type="binding site" evidence="9">
    <location>
        <position position="88"/>
    </location>
    <ligand>
        <name>Mg(2+)</name>
        <dbReference type="ChEBI" id="CHEBI:18420"/>
        <label>2</label>
    </ligand>
</feature>
<comment type="catalytic activity">
    <reaction evidence="1 9">
        <text>adenosine 3',5'-bisphosphate + H2O = AMP + phosphate</text>
        <dbReference type="Rhea" id="RHEA:10040"/>
        <dbReference type="ChEBI" id="CHEBI:15377"/>
        <dbReference type="ChEBI" id="CHEBI:43474"/>
        <dbReference type="ChEBI" id="CHEBI:58343"/>
        <dbReference type="ChEBI" id="CHEBI:456215"/>
        <dbReference type="EC" id="3.1.3.7"/>
    </reaction>
</comment>
<feature type="binding site" evidence="9">
    <location>
        <position position="85"/>
    </location>
    <ligand>
        <name>Mg(2+)</name>
        <dbReference type="ChEBI" id="CHEBI:18420"/>
        <label>2</label>
    </ligand>
</feature>
<evidence type="ECO:0000256" key="3">
    <source>
        <dbReference type="ARBA" id="ARBA00022475"/>
    </source>
</evidence>
<protein>
    <recommendedName>
        <fullName evidence="9">3'(2'),5'-bisphosphate nucleotidase CysQ</fullName>
        <ecNumber evidence="9">3.1.3.7</ecNumber>
    </recommendedName>
    <alternativeName>
        <fullName evidence="9">3'(2'),5-bisphosphonucleoside 3'(2')-phosphohydrolase</fullName>
    </alternativeName>
    <alternativeName>
        <fullName evidence="9">3'-phosphoadenosine 5'-phosphate phosphatase</fullName>
        <shortName evidence="9">PAP phosphatase</shortName>
    </alternativeName>
</protein>
<dbReference type="InterPro" id="IPR000760">
    <property type="entry name" value="Inositol_monophosphatase-like"/>
</dbReference>
<keyword evidence="6 9" id="KW-0378">Hydrolase</keyword>
<dbReference type="GO" id="GO:0000287">
    <property type="term" value="F:magnesium ion binding"/>
    <property type="evidence" value="ECO:0007669"/>
    <property type="project" value="UniProtKB-UniRule"/>
</dbReference>
<dbReference type="EC" id="3.1.3.7" evidence="9"/>
<feature type="binding site" evidence="10">
    <location>
        <position position="87"/>
    </location>
    <ligand>
        <name>Mg(2+)</name>
        <dbReference type="ChEBI" id="CHEBI:18420"/>
        <label>1</label>
        <note>catalytic</note>
    </ligand>
</feature>
<comment type="cofactor">
    <cofactor evidence="9 10">
        <name>Mg(2+)</name>
        <dbReference type="ChEBI" id="CHEBI:18420"/>
    </cofactor>
</comment>
<feature type="binding site" evidence="9">
    <location>
        <position position="87"/>
    </location>
    <ligand>
        <name>Mg(2+)</name>
        <dbReference type="ChEBI" id="CHEBI:18420"/>
        <label>1</label>
    </ligand>
</feature>
<dbReference type="GO" id="GO:0000103">
    <property type="term" value="P:sulfate assimilation"/>
    <property type="evidence" value="ECO:0007669"/>
    <property type="project" value="TreeGrafter"/>
</dbReference>
<accession>A0A127JVD9</accession>
<dbReference type="InterPro" id="IPR050725">
    <property type="entry name" value="CysQ/Inositol_MonoPase"/>
</dbReference>
<feature type="binding site" evidence="10">
    <location>
        <position position="85"/>
    </location>
    <ligand>
        <name>Mg(2+)</name>
        <dbReference type="ChEBI" id="CHEBI:18420"/>
        <label>1</label>
        <note>catalytic</note>
    </ligand>
</feature>
<dbReference type="GO" id="GO:0050427">
    <property type="term" value="P:3'-phosphoadenosine 5'-phosphosulfate metabolic process"/>
    <property type="evidence" value="ECO:0007669"/>
    <property type="project" value="TreeGrafter"/>
</dbReference>
<dbReference type="Proteomes" id="UP000070433">
    <property type="component" value="Chromosome"/>
</dbReference>
<feature type="binding site" evidence="10">
    <location>
        <position position="210"/>
    </location>
    <ligand>
        <name>Mg(2+)</name>
        <dbReference type="ChEBI" id="CHEBI:18420"/>
        <label>1</label>
        <note>catalytic</note>
    </ligand>
</feature>
<evidence type="ECO:0000313" key="12">
    <source>
        <dbReference type="Proteomes" id="UP000070433"/>
    </source>
</evidence>
<dbReference type="SUPFAM" id="SSF56655">
    <property type="entry name" value="Carbohydrate phosphatase"/>
    <property type="match status" value="1"/>
</dbReference>
<dbReference type="GO" id="GO:0008441">
    <property type="term" value="F:3'(2'),5'-bisphosphate nucleotidase activity"/>
    <property type="evidence" value="ECO:0007669"/>
    <property type="project" value="UniProtKB-UniRule"/>
</dbReference>
<feature type="binding site" evidence="9">
    <location>
        <position position="210"/>
    </location>
    <ligand>
        <name>substrate</name>
    </ligand>
</feature>
<evidence type="ECO:0000313" key="11">
    <source>
        <dbReference type="EMBL" id="AMO23853.1"/>
    </source>
</evidence>
<evidence type="ECO:0000256" key="8">
    <source>
        <dbReference type="ARBA" id="ARBA00023136"/>
    </source>
</evidence>
<evidence type="ECO:0000256" key="5">
    <source>
        <dbReference type="ARBA" id="ARBA00022723"/>
    </source>
</evidence>
<sequence>MLIRRDQLESLCEIAQAAGREIMAVYRTDFASWHKQDQSPLTEGDLRADKVIRAGLESLFPGVFILSEESTSAGSGARDVFFLVDPLDGTREFLRRNDEFTVNIALIAQGRPMAGVVLAPALGELFFAAQGLGAWKRQGDVQTPLRARRSEGPLRVIGSRSHDDGVLDGWLERLQCAHTYTAAGSSLKFCRIAEGAADIYPRLGPTNQWDTAAGQAVLEQAGGAVLAAQGGDLRYGLDRALLNPHFVALADRLTKFPPLQGAAT</sequence>
<dbReference type="RefSeq" id="WP_061500855.1">
    <property type="nucleotide sequence ID" value="NZ_CP010951.1"/>
</dbReference>
<dbReference type="NCBIfam" id="TIGR01331">
    <property type="entry name" value="bisphos_cysQ"/>
    <property type="match status" value="1"/>
</dbReference>
<reference evidence="11 12" key="1">
    <citation type="journal article" date="2014" name="Int. J. Syst. Evol. Microbiol.">
        <title>Ramlibacter solisilvae sp. nov., isolated from forest soil, and emended description of the genus Ramlibacter.</title>
        <authorList>
            <person name="Lee H.J."/>
            <person name="Lee S.H."/>
            <person name="Lee S.S."/>
            <person name="Lee J.S."/>
            <person name="Kim Y."/>
            <person name="Kim S.C."/>
            <person name="Jeon C.O."/>
        </authorList>
    </citation>
    <scope>NUCLEOTIDE SEQUENCE [LARGE SCALE GENOMIC DNA]</scope>
    <source>
        <strain evidence="11 12">5-10</strain>
    </source>
</reference>
<keyword evidence="3 9" id="KW-1003">Cell membrane</keyword>
<comment type="subcellular location">
    <subcellularLocation>
        <location evidence="9">Cell inner membrane</location>
        <topology evidence="9">Peripheral membrane protein</topology>
        <orientation evidence="9">Cytoplasmic side</orientation>
    </subcellularLocation>
</comment>
<dbReference type="Gene3D" id="3.30.540.10">
    <property type="entry name" value="Fructose-1,6-Bisphosphatase, subunit A, domain 1"/>
    <property type="match status" value="1"/>
</dbReference>
<dbReference type="InterPro" id="IPR006240">
    <property type="entry name" value="CysQ"/>
</dbReference>
<evidence type="ECO:0000256" key="4">
    <source>
        <dbReference type="ARBA" id="ARBA00022519"/>
    </source>
</evidence>
<evidence type="ECO:0000256" key="7">
    <source>
        <dbReference type="ARBA" id="ARBA00022842"/>
    </source>
</evidence>
<feature type="binding site" evidence="9">
    <location>
        <position position="210"/>
    </location>
    <ligand>
        <name>Mg(2+)</name>
        <dbReference type="ChEBI" id="CHEBI:18420"/>
        <label>2</label>
    </ligand>
</feature>
<dbReference type="PRINTS" id="PR00377">
    <property type="entry name" value="IMPHPHTASES"/>
</dbReference>
<dbReference type="GO" id="GO:0005886">
    <property type="term" value="C:plasma membrane"/>
    <property type="evidence" value="ECO:0007669"/>
    <property type="project" value="UniProtKB-SubCell"/>
</dbReference>
<dbReference type="PATRIC" id="fig|94132.3.peg.2942"/>
<dbReference type="Gene3D" id="3.40.190.80">
    <property type="match status" value="1"/>
</dbReference>
<proteinExistence type="inferred from homology"/>
<feature type="binding site" evidence="9">
    <location>
        <begin position="87"/>
        <end position="90"/>
    </location>
    <ligand>
        <name>substrate</name>
    </ligand>
</feature>
<dbReference type="PANTHER" id="PTHR43028:SF5">
    <property type="entry name" value="3'(2'),5'-BISPHOSPHATE NUCLEOTIDASE 1"/>
    <property type="match status" value="1"/>
</dbReference>
<dbReference type="Pfam" id="PF00459">
    <property type="entry name" value="Inositol_P"/>
    <property type="match status" value="1"/>
</dbReference>
<gene>
    <name evidence="9" type="primary">cysQ</name>
    <name evidence="11" type="ORF">UC35_14450</name>
</gene>
<keyword evidence="12" id="KW-1185">Reference proteome</keyword>